<gene>
    <name evidence="1" type="ORF">HPB49_024020</name>
</gene>
<sequence>MQLALKNDKHDIHVPPGNDVGRRAAPSDLCSAVSAVQSDAFTTEQYRSKNLLSILATLPVLASTPERTFSALRRLKSYLRNRINQDRFTGLALLIEKFQ</sequence>
<dbReference type="Proteomes" id="UP000821865">
    <property type="component" value="Chromosome 1"/>
</dbReference>
<comment type="caution">
    <text evidence="1">The sequence shown here is derived from an EMBL/GenBank/DDBJ whole genome shotgun (WGS) entry which is preliminary data.</text>
</comment>
<keyword evidence="2" id="KW-1185">Reference proteome</keyword>
<reference evidence="1" key="1">
    <citation type="submission" date="2020-05" db="EMBL/GenBank/DDBJ databases">
        <title>Large-scale comparative analyses of tick genomes elucidate their genetic diversity and vector capacities.</title>
        <authorList>
            <person name="Jia N."/>
            <person name="Wang J."/>
            <person name="Shi W."/>
            <person name="Du L."/>
            <person name="Sun Y."/>
            <person name="Zhan W."/>
            <person name="Jiang J."/>
            <person name="Wang Q."/>
            <person name="Zhang B."/>
            <person name="Ji P."/>
            <person name="Sakyi L.B."/>
            <person name="Cui X."/>
            <person name="Yuan T."/>
            <person name="Jiang B."/>
            <person name="Yang W."/>
            <person name="Lam T.T.-Y."/>
            <person name="Chang Q."/>
            <person name="Ding S."/>
            <person name="Wang X."/>
            <person name="Zhu J."/>
            <person name="Ruan X."/>
            <person name="Zhao L."/>
            <person name="Wei J."/>
            <person name="Que T."/>
            <person name="Du C."/>
            <person name="Cheng J."/>
            <person name="Dai P."/>
            <person name="Han X."/>
            <person name="Huang E."/>
            <person name="Gao Y."/>
            <person name="Liu J."/>
            <person name="Shao H."/>
            <person name="Ye R."/>
            <person name="Li L."/>
            <person name="Wei W."/>
            <person name="Wang X."/>
            <person name="Wang C."/>
            <person name="Yang T."/>
            <person name="Huo Q."/>
            <person name="Li W."/>
            <person name="Guo W."/>
            <person name="Chen H."/>
            <person name="Zhou L."/>
            <person name="Ni X."/>
            <person name="Tian J."/>
            <person name="Zhou Y."/>
            <person name="Sheng Y."/>
            <person name="Liu T."/>
            <person name="Pan Y."/>
            <person name="Xia L."/>
            <person name="Li J."/>
            <person name="Zhao F."/>
            <person name="Cao W."/>
        </authorList>
    </citation>
    <scope>NUCLEOTIDE SEQUENCE</scope>
    <source>
        <strain evidence="1">Dsil-2018</strain>
    </source>
</reference>
<dbReference type="EMBL" id="CM023470">
    <property type="protein sequence ID" value="KAH7981432.1"/>
    <property type="molecule type" value="Genomic_DNA"/>
</dbReference>
<evidence type="ECO:0000313" key="2">
    <source>
        <dbReference type="Proteomes" id="UP000821865"/>
    </source>
</evidence>
<accession>A0ACB8E3E7</accession>
<organism evidence="1 2">
    <name type="scientific">Dermacentor silvarum</name>
    <name type="common">Tick</name>
    <dbReference type="NCBI Taxonomy" id="543639"/>
    <lineage>
        <taxon>Eukaryota</taxon>
        <taxon>Metazoa</taxon>
        <taxon>Ecdysozoa</taxon>
        <taxon>Arthropoda</taxon>
        <taxon>Chelicerata</taxon>
        <taxon>Arachnida</taxon>
        <taxon>Acari</taxon>
        <taxon>Parasitiformes</taxon>
        <taxon>Ixodida</taxon>
        <taxon>Ixodoidea</taxon>
        <taxon>Ixodidae</taxon>
        <taxon>Rhipicephalinae</taxon>
        <taxon>Dermacentor</taxon>
    </lineage>
</organism>
<name>A0ACB8E3E7_DERSI</name>
<proteinExistence type="predicted"/>
<protein>
    <submittedName>
        <fullName evidence="1">Uncharacterized protein</fullName>
    </submittedName>
</protein>
<evidence type="ECO:0000313" key="1">
    <source>
        <dbReference type="EMBL" id="KAH7981432.1"/>
    </source>
</evidence>